<dbReference type="VEuPathDB" id="FungiDB:JI435_302840"/>
<keyword evidence="2" id="KW-1185">Reference proteome</keyword>
<name>A0A7U2EV69_PHANO</name>
<evidence type="ECO:0000313" key="2">
    <source>
        <dbReference type="Proteomes" id="UP000663193"/>
    </source>
</evidence>
<dbReference type="EMBL" id="CP069025">
    <property type="protein sequence ID" value="QRC93698.1"/>
    <property type="molecule type" value="Genomic_DNA"/>
</dbReference>
<dbReference type="Proteomes" id="UP000663193">
    <property type="component" value="Chromosome 3"/>
</dbReference>
<dbReference type="AlphaFoldDB" id="A0A7U2EV69"/>
<sequence>MLDIFCEIELLSWRVHDKELVVDPTNQTWGVKDACCRQCQFPVFGRGTSTRNTTLLSHYTVSCTGCYHAPHEARVGLKPVPTAGVVS</sequence>
<organism evidence="1 2">
    <name type="scientific">Phaeosphaeria nodorum (strain SN15 / ATCC MYA-4574 / FGSC 10173)</name>
    <name type="common">Glume blotch fungus</name>
    <name type="synonym">Parastagonospora nodorum</name>
    <dbReference type="NCBI Taxonomy" id="321614"/>
    <lineage>
        <taxon>Eukaryota</taxon>
        <taxon>Fungi</taxon>
        <taxon>Dikarya</taxon>
        <taxon>Ascomycota</taxon>
        <taxon>Pezizomycotina</taxon>
        <taxon>Dothideomycetes</taxon>
        <taxon>Pleosporomycetidae</taxon>
        <taxon>Pleosporales</taxon>
        <taxon>Pleosporineae</taxon>
        <taxon>Phaeosphaeriaceae</taxon>
        <taxon>Parastagonospora</taxon>
    </lineage>
</organism>
<accession>A0A7U2EV69</accession>
<protein>
    <submittedName>
        <fullName evidence="1">Uncharacterized protein</fullName>
    </submittedName>
</protein>
<reference evidence="2" key="1">
    <citation type="journal article" date="2021" name="BMC Genomics">
        <title>Chromosome-level genome assembly and manually-curated proteome of model necrotroph Parastagonospora nodorum Sn15 reveals a genome-wide trove of candidate effector homologs, and redundancy of virulence-related functions within an accessory chromosome.</title>
        <authorList>
            <person name="Bertazzoni S."/>
            <person name="Jones D.A.B."/>
            <person name="Phan H.T."/>
            <person name="Tan K.-C."/>
            <person name="Hane J.K."/>
        </authorList>
    </citation>
    <scope>NUCLEOTIDE SEQUENCE [LARGE SCALE GENOMIC DNA]</scope>
    <source>
        <strain evidence="2">SN15 / ATCC MYA-4574 / FGSC 10173)</strain>
    </source>
</reference>
<evidence type="ECO:0000313" key="1">
    <source>
        <dbReference type="EMBL" id="QRC93698.1"/>
    </source>
</evidence>
<proteinExistence type="predicted"/>
<gene>
    <name evidence="1" type="ORF">JI435_302840</name>
</gene>